<organism evidence="2 3">
    <name type="scientific">Pleurodeles waltl</name>
    <name type="common">Iberian ribbed newt</name>
    <dbReference type="NCBI Taxonomy" id="8319"/>
    <lineage>
        <taxon>Eukaryota</taxon>
        <taxon>Metazoa</taxon>
        <taxon>Chordata</taxon>
        <taxon>Craniata</taxon>
        <taxon>Vertebrata</taxon>
        <taxon>Euteleostomi</taxon>
        <taxon>Amphibia</taxon>
        <taxon>Batrachia</taxon>
        <taxon>Caudata</taxon>
        <taxon>Salamandroidea</taxon>
        <taxon>Salamandridae</taxon>
        <taxon>Pleurodelinae</taxon>
        <taxon>Pleurodeles</taxon>
    </lineage>
</organism>
<evidence type="ECO:0000256" key="1">
    <source>
        <dbReference type="SAM" id="MobiDB-lite"/>
    </source>
</evidence>
<dbReference type="EMBL" id="JANPWB010000014">
    <property type="protein sequence ID" value="KAJ1098760.1"/>
    <property type="molecule type" value="Genomic_DNA"/>
</dbReference>
<feature type="compositionally biased region" description="Polar residues" evidence="1">
    <location>
        <begin position="109"/>
        <end position="118"/>
    </location>
</feature>
<sequence>MITGDVKQNASPTTWHLERSKLLKSSAEEGSVAAWFARLRPPPQRWLLVGLFSSASFVVSSPHCHFPGRVGPQHAAAIRHHPPPVSDIGTPASSCPRERPPRCLLRGTTHPSDATTRSKVARSRGGNDSPHTSVEPALEHRQVVAAAPAMRTATYLRAPSVGLPIWAMKPRIPEFRFRSCPVTSWTNKGAALAPRVSTCSRGQRQELHVATAQSVGPPIWATRPRILECRLRTCSSASMMTGGRVPAHHYIFPPRRTACPAKRLQRAESSLQLFSRRVSRTIAPRVEDSLFQATQLHKSI</sequence>
<feature type="region of interest" description="Disordered" evidence="1">
    <location>
        <begin position="89"/>
        <end position="137"/>
    </location>
</feature>
<protein>
    <submittedName>
        <fullName evidence="2">Uncharacterized protein</fullName>
    </submittedName>
</protein>
<evidence type="ECO:0000313" key="2">
    <source>
        <dbReference type="EMBL" id="KAJ1098760.1"/>
    </source>
</evidence>
<comment type="caution">
    <text evidence="2">The sequence shown here is derived from an EMBL/GenBank/DDBJ whole genome shotgun (WGS) entry which is preliminary data.</text>
</comment>
<dbReference type="Proteomes" id="UP001066276">
    <property type="component" value="Chromosome 10"/>
</dbReference>
<accession>A0AAV7M4M4</accession>
<keyword evidence="3" id="KW-1185">Reference proteome</keyword>
<gene>
    <name evidence="2" type="ORF">NDU88_003867</name>
</gene>
<name>A0AAV7M4M4_PLEWA</name>
<evidence type="ECO:0000313" key="3">
    <source>
        <dbReference type="Proteomes" id="UP001066276"/>
    </source>
</evidence>
<proteinExistence type="predicted"/>
<dbReference type="AlphaFoldDB" id="A0AAV7M4M4"/>
<reference evidence="2" key="1">
    <citation type="journal article" date="2022" name="bioRxiv">
        <title>Sequencing and chromosome-scale assembly of the giantPleurodeles waltlgenome.</title>
        <authorList>
            <person name="Brown T."/>
            <person name="Elewa A."/>
            <person name="Iarovenko S."/>
            <person name="Subramanian E."/>
            <person name="Araus A.J."/>
            <person name="Petzold A."/>
            <person name="Susuki M."/>
            <person name="Suzuki K.-i.T."/>
            <person name="Hayashi T."/>
            <person name="Toyoda A."/>
            <person name="Oliveira C."/>
            <person name="Osipova E."/>
            <person name="Leigh N.D."/>
            <person name="Simon A."/>
            <person name="Yun M.H."/>
        </authorList>
    </citation>
    <scope>NUCLEOTIDE SEQUENCE</scope>
    <source>
        <strain evidence="2">20211129_DDA</strain>
        <tissue evidence="2">Liver</tissue>
    </source>
</reference>